<dbReference type="AlphaFoldDB" id="A0A2T9YZB8"/>
<protein>
    <submittedName>
        <fullName evidence="1">Uncharacterized protein</fullName>
    </submittedName>
</protein>
<reference evidence="1 2" key="1">
    <citation type="journal article" date="2018" name="MBio">
        <title>Comparative Genomics Reveals the Core Gene Toolbox for the Fungus-Insect Symbiosis.</title>
        <authorList>
            <person name="Wang Y."/>
            <person name="Stata M."/>
            <person name="Wang W."/>
            <person name="Stajich J.E."/>
            <person name="White M.M."/>
            <person name="Moncalvo J.M."/>
        </authorList>
    </citation>
    <scope>NUCLEOTIDE SEQUENCE [LARGE SCALE GENOMIC DNA]</scope>
    <source>
        <strain evidence="1 2">AUS-77-4</strain>
    </source>
</reference>
<proteinExistence type="predicted"/>
<keyword evidence="2" id="KW-1185">Reference proteome</keyword>
<sequence>MTESVKENKNTTILECINPFEKLDENTLETIFILSGNPEISTLSIKFFRVAHYIPTQVKYLKRNIYARPEFAQSVFYPGHPKLAKKEELVIELLKQEIDIDQGGKNSIYNRIFKHKMNDALYTMLRMFKLEKITYTPGSGNKIEPYIFRNNEYYIVKSLMEEKKIKKIVEEFELYKDENIETLLILLDIRIIRHDLVKGCGISEEGLFLKEKRKVYI</sequence>
<dbReference type="Proteomes" id="UP000245699">
    <property type="component" value="Unassembled WGS sequence"/>
</dbReference>
<dbReference type="EMBL" id="MBFT01000103">
    <property type="protein sequence ID" value="PVU97634.1"/>
    <property type="molecule type" value="Genomic_DNA"/>
</dbReference>
<comment type="caution">
    <text evidence="1">The sequence shown here is derived from an EMBL/GenBank/DDBJ whole genome shotgun (WGS) entry which is preliminary data.</text>
</comment>
<organism evidence="1 2">
    <name type="scientific">Furculomyces boomerangus</name>
    <dbReference type="NCBI Taxonomy" id="61424"/>
    <lineage>
        <taxon>Eukaryota</taxon>
        <taxon>Fungi</taxon>
        <taxon>Fungi incertae sedis</taxon>
        <taxon>Zoopagomycota</taxon>
        <taxon>Kickxellomycotina</taxon>
        <taxon>Harpellomycetes</taxon>
        <taxon>Harpellales</taxon>
        <taxon>Harpellaceae</taxon>
        <taxon>Furculomyces</taxon>
    </lineage>
</organism>
<evidence type="ECO:0000313" key="1">
    <source>
        <dbReference type="EMBL" id="PVU97634.1"/>
    </source>
</evidence>
<name>A0A2T9YZB8_9FUNG</name>
<accession>A0A2T9YZB8</accession>
<evidence type="ECO:0000313" key="2">
    <source>
        <dbReference type="Proteomes" id="UP000245699"/>
    </source>
</evidence>
<gene>
    <name evidence="1" type="ORF">BB559_001953</name>
</gene>